<evidence type="ECO:0000313" key="3">
    <source>
        <dbReference type="EMBL" id="KAK9946556.1"/>
    </source>
</evidence>
<dbReference type="PANTHER" id="PTHR48202">
    <property type="entry name" value="ALPHA/BETA-HYDROLASES SUPERFAMILY PROTEIN"/>
    <property type="match status" value="1"/>
</dbReference>
<protein>
    <submittedName>
        <fullName evidence="3">Uncharacterized protein</fullName>
    </submittedName>
</protein>
<keyword evidence="2" id="KW-0732">Signal</keyword>
<comment type="caution">
    <text evidence="3">The sequence shown here is derived from an EMBL/GenBank/DDBJ whole genome shotgun (WGS) entry which is preliminary data.</text>
</comment>
<evidence type="ECO:0000256" key="1">
    <source>
        <dbReference type="SAM" id="MobiDB-lite"/>
    </source>
</evidence>
<dbReference type="PANTHER" id="PTHR48202:SF1">
    <property type="entry name" value="ALPHA_BETA-HYDROLASES SUPERFAMILY PROTEIN"/>
    <property type="match status" value="1"/>
</dbReference>
<name>A0AAW1YEN5_RUBAR</name>
<feature type="region of interest" description="Disordered" evidence="1">
    <location>
        <begin position="33"/>
        <end position="57"/>
    </location>
</feature>
<keyword evidence="4" id="KW-1185">Reference proteome</keyword>
<dbReference type="AlphaFoldDB" id="A0AAW1YEN5"/>
<feature type="compositionally biased region" description="Low complexity" evidence="1">
    <location>
        <begin position="39"/>
        <end position="52"/>
    </location>
</feature>
<reference evidence="3 4" key="1">
    <citation type="journal article" date="2023" name="G3 (Bethesda)">
        <title>A chromosome-length genome assembly and annotation of blackberry (Rubus argutus, cv. 'Hillquist').</title>
        <authorList>
            <person name="Bruna T."/>
            <person name="Aryal R."/>
            <person name="Dudchenko O."/>
            <person name="Sargent D.J."/>
            <person name="Mead D."/>
            <person name="Buti M."/>
            <person name="Cavallini A."/>
            <person name="Hytonen T."/>
            <person name="Andres J."/>
            <person name="Pham M."/>
            <person name="Weisz D."/>
            <person name="Mascagni F."/>
            <person name="Usai G."/>
            <person name="Natali L."/>
            <person name="Bassil N."/>
            <person name="Fernandez G.E."/>
            <person name="Lomsadze A."/>
            <person name="Armour M."/>
            <person name="Olukolu B."/>
            <person name="Poorten T."/>
            <person name="Britton C."/>
            <person name="Davik J."/>
            <person name="Ashrafi H."/>
            <person name="Aiden E.L."/>
            <person name="Borodovsky M."/>
            <person name="Worthington M."/>
        </authorList>
    </citation>
    <scope>NUCLEOTIDE SEQUENCE [LARGE SCALE GENOMIC DNA]</scope>
    <source>
        <strain evidence="3">PI 553951</strain>
    </source>
</reference>
<dbReference type="EMBL" id="JBEDUW010000002">
    <property type="protein sequence ID" value="KAK9946556.1"/>
    <property type="molecule type" value="Genomic_DNA"/>
</dbReference>
<feature type="signal peptide" evidence="2">
    <location>
        <begin position="1"/>
        <end position="23"/>
    </location>
</feature>
<evidence type="ECO:0000313" key="4">
    <source>
        <dbReference type="Proteomes" id="UP001457282"/>
    </source>
</evidence>
<proteinExistence type="predicted"/>
<gene>
    <name evidence="3" type="ORF">M0R45_012016</name>
</gene>
<dbReference type="Proteomes" id="UP001457282">
    <property type="component" value="Unassembled WGS sequence"/>
</dbReference>
<sequence>MKLGVNGLRIVLMGCIFIRWANSVDNEDRSVTRLSNDVSSSSSGDASHSGAGTREPPHLDIVFVHGLRGGPYKTWRIAEDKSSTKSGLVEKIDQEAGKLGTFWPVESNTWSGASLPLQEVSSMLLEKIVAAGIGDRPVFS</sequence>
<accession>A0AAW1YEN5</accession>
<feature type="chain" id="PRO_5044025059" evidence="2">
    <location>
        <begin position="24"/>
        <end position="140"/>
    </location>
</feature>
<evidence type="ECO:0000256" key="2">
    <source>
        <dbReference type="SAM" id="SignalP"/>
    </source>
</evidence>
<organism evidence="3 4">
    <name type="scientific">Rubus argutus</name>
    <name type="common">Southern blackberry</name>
    <dbReference type="NCBI Taxonomy" id="59490"/>
    <lineage>
        <taxon>Eukaryota</taxon>
        <taxon>Viridiplantae</taxon>
        <taxon>Streptophyta</taxon>
        <taxon>Embryophyta</taxon>
        <taxon>Tracheophyta</taxon>
        <taxon>Spermatophyta</taxon>
        <taxon>Magnoliopsida</taxon>
        <taxon>eudicotyledons</taxon>
        <taxon>Gunneridae</taxon>
        <taxon>Pentapetalae</taxon>
        <taxon>rosids</taxon>
        <taxon>fabids</taxon>
        <taxon>Rosales</taxon>
        <taxon>Rosaceae</taxon>
        <taxon>Rosoideae</taxon>
        <taxon>Rosoideae incertae sedis</taxon>
        <taxon>Rubus</taxon>
    </lineage>
</organism>